<evidence type="ECO:0000313" key="10">
    <source>
        <dbReference type="Proteomes" id="UP001321580"/>
    </source>
</evidence>
<evidence type="ECO:0000256" key="2">
    <source>
        <dbReference type="ARBA" id="ARBA00022475"/>
    </source>
</evidence>
<evidence type="ECO:0000313" key="9">
    <source>
        <dbReference type="EMBL" id="MDI9238361.1"/>
    </source>
</evidence>
<feature type="transmembrane region" description="Helical" evidence="6">
    <location>
        <begin position="274"/>
        <end position="301"/>
    </location>
</feature>
<dbReference type="PANTHER" id="PTHR36115">
    <property type="entry name" value="PROLINE-RICH ANTIGEN HOMOLOG-RELATED"/>
    <property type="match status" value="1"/>
</dbReference>
<name>A0ABT6XDZ6_9GAMM</name>
<protein>
    <submittedName>
        <fullName evidence="9">RDD family protein</fullName>
    </submittedName>
</protein>
<dbReference type="InterPro" id="IPR051791">
    <property type="entry name" value="Pra-immunoreactive"/>
</dbReference>
<keyword evidence="4 6" id="KW-1133">Transmembrane helix</keyword>
<evidence type="ECO:0000256" key="4">
    <source>
        <dbReference type="ARBA" id="ARBA00022989"/>
    </source>
</evidence>
<dbReference type="RefSeq" id="WP_283211829.1">
    <property type="nucleotide sequence ID" value="NZ_JASGBI010000001.1"/>
</dbReference>
<organism evidence="9 10">
    <name type="scientific">Lysobacter stagni</name>
    <dbReference type="NCBI Taxonomy" id="3045172"/>
    <lineage>
        <taxon>Bacteria</taxon>
        <taxon>Pseudomonadati</taxon>
        <taxon>Pseudomonadota</taxon>
        <taxon>Gammaproteobacteria</taxon>
        <taxon>Lysobacterales</taxon>
        <taxon>Lysobacteraceae</taxon>
        <taxon>Lysobacter</taxon>
    </lineage>
</organism>
<sequence length="305" mass="33482">MTQWYYSDSDRNRLGPVSGSDLAQLHALGQLRPETLVWREGMGEWTPWRSVMGEVLAPEVPVTATQDSDAQRASAANSQYNPYAIAEPRVRPAVQDAHSPYAPPRTAVAGDYDYVADGEVVYAGFWKRYAAYMIDTVLLMIVFGIAGAVFGVSGTSLITGKDTGAFGVFYVLQLALMMLYFGWMHASVNQATLGKLAVGIKVTDDDGERISLLRGIGRFFATIPSSLILCIGYLMAAFTDRKRALHDMIASTLVVDRWAFTSQSHRQRHELGGVTITVIVLSTLLMVFYFAMIVVFIGVLAGMSR</sequence>
<dbReference type="InterPro" id="IPR010432">
    <property type="entry name" value="RDD"/>
</dbReference>
<evidence type="ECO:0000256" key="1">
    <source>
        <dbReference type="ARBA" id="ARBA00004651"/>
    </source>
</evidence>
<keyword evidence="5 6" id="KW-0472">Membrane</keyword>
<evidence type="ECO:0000256" key="3">
    <source>
        <dbReference type="ARBA" id="ARBA00022692"/>
    </source>
</evidence>
<evidence type="ECO:0000259" key="8">
    <source>
        <dbReference type="Pfam" id="PF14237"/>
    </source>
</evidence>
<feature type="transmembrane region" description="Helical" evidence="6">
    <location>
        <begin position="219"/>
        <end position="238"/>
    </location>
</feature>
<evidence type="ECO:0000256" key="6">
    <source>
        <dbReference type="SAM" id="Phobius"/>
    </source>
</evidence>
<dbReference type="Proteomes" id="UP001321580">
    <property type="component" value="Unassembled WGS sequence"/>
</dbReference>
<dbReference type="Pfam" id="PF06271">
    <property type="entry name" value="RDD"/>
    <property type="match status" value="1"/>
</dbReference>
<proteinExistence type="predicted"/>
<comment type="caution">
    <text evidence="9">The sequence shown here is derived from an EMBL/GenBank/DDBJ whole genome shotgun (WGS) entry which is preliminary data.</text>
</comment>
<evidence type="ECO:0000256" key="5">
    <source>
        <dbReference type="ARBA" id="ARBA00023136"/>
    </source>
</evidence>
<comment type="subcellular location">
    <subcellularLocation>
        <location evidence="1">Cell membrane</location>
        <topology evidence="1">Multi-pass membrane protein</topology>
    </subcellularLocation>
</comment>
<dbReference type="EMBL" id="JASGBI010000001">
    <property type="protein sequence ID" value="MDI9238361.1"/>
    <property type="molecule type" value="Genomic_DNA"/>
</dbReference>
<dbReference type="InterPro" id="IPR025640">
    <property type="entry name" value="GYF_2"/>
</dbReference>
<feature type="transmembrane region" description="Helical" evidence="6">
    <location>
        <begin position="137"/>
        <end position="158"/>
    </location>
</feature>
<feature type="transmembrane region" description="Helical" evidence="6">
    <location>
        <begin position="164"/>
        <end position="183"/>
    </location>
</feature>
<dbReference type="PANTHER" id="PTHR36115:SF6">
    <property type="entry name" value="PROLINE-RICH ANTIGEN HOMOLOG"/>
    <property type="match status" value="1"/>
</dbReference>
<gene>
    <name evidence="9" type="ORF">QLQ15_05470</name>
</gene>
<keyword evidence="10" id="KW-1185">Reference proteome</keyword>
<evidence type="ECO:0000259" key="7">
    <source>
        <dbReference type="Pfam" id="PF06271"/>
    </source>
</evidence>
<feature type="domain" description="GYF" evidence="8">
    <location>
        <begin position="4"/>
        <end position="51"/>
    </location>
</feature>
<dbReference type="Pfam" id="PF14237">
    <property type="entry name" value="GYF_2"/>
    <property type="match status" value="1"/>
</dbReference>
<reference evidence="9 10" key="1">
    <citation type="submission" date="2023-05" db="EMBL/GenBank/DDBJ databases">
        <title>Lysobacter sp. strain LF1 Genome sequencing and assembly.</title>
        <authorList>
            <person name="Jung Y."/>
        </authorList>
    </citation>
    <scope>NUCLEOTIDE SEQUENCE [LARGE SCALE GENOMIC DNA]</scope>
    <source>
        <strain evidence="9 10">LF1</strain>
    </source>
</reference>
<feature type="domain" description="RDD" evidence="7">
    <location>
        <begin position="122"/>
        <end position="250"/>
    </location>
</feature>
<keyword evidence="2" id="KW-1003">Cell membrane</keyword>
<accession>A0ABT6XDZ6</accession>
<keyword evidence="3 6" id="KW-0812">Transmembrane</keyword>